<evidence type="ECO:0000259" key="9">
    <source>
        <dbReference type="Pfam" id="PF18052"/>
    </source>
</evidence>
<evidence type="ECO:0000256" key="5">
    <source>
        <dbReference type="ARBA" id="ARBA00022821"/>
    </source>
</evidence>
<keyword evidence="3" id="KW-0677">Repeat</keyword>
<dbReference type="InterPro" id="IPR027417">
    <property type="entry name" value="P-loop_NTPase"/>
</dbReference>
<evidence type="ECO:0000256" key="3">
    <source>
        <dbReference type="ARBA" id="ARBA00022737"/>
    </source>
</evidence>
<dbReference type="Gene3D" id="3.40.50.300">
    <property type="entry name" value="P-loop containing nucleotide triphosphate hydrolases"/>
    <property type="match status" value="1"/>
</dbReference>
<dbReference type="Gene3D" id="1.20.5.4130">
    <property type="match status" value="1"/>
</dbReference>
<reference evidence="10" key="2">
    <citation type="journal article" date="2010" name="Plant J.">
        <title>Spatio-temporal patterns of genome evolution in allotetraploid species of the genus Oryza.</title>
        <authorList>
            <person name="Ammiraju J.S."/>
            <person name="Fan C."/>
            <person name="Yu Y."/>
            <person name="Song X."/>
            <person name="Cranston K.A."/>
            <person name="Pontaroli A.C."/>
            <person name="Lu F."/>
            <person name="Sanyal A."/>
            <person name="Jiang N."/>
            <person name="Rambo T."/>
            <person name="Currie J."/>
            <person name="Collura K."/>
            <person name="Talag J."/>
            <person name="Bennetzen J.L."/>
            <person name="Chen M."/>
            <person name="Jackson S."/>
            <person name="Wing R.A."/>
        </authorList>
    </citation>
    <scope>NUCLEOTIDE SEQUENCE</scope>
</reference>
<name>E0CWA7_ORYCO</name>
<keyword evidence="5" id="KW-0611">Plant defense</keyword>
<reference evidence="10" key="1">
    <citation type="submission" date="2009-05" db="EMBL/GenBank/DDBJ databases">
        <authorList>
            <person name="Ammiraju J.S.S."/>
            <person name="Lu F."/>
            <person name="Sanyal A."/>
            <person name="Song X."/>
            <person name="Jiang N."/>
            <person name="Pontaroli A.C."/>
            <person name="Rambo T."/>
            <person name="Currie J."/>
            <person name="Kollura K."/>
            <person name="Talag J."/>
            <person name="Fan C."/>
            <person name="Goicoechea J.L."/>
            <person name="Zuccolo A."/>
            <person name="Bennetzen J.L."/>
            <person name="Chen M."/>
            <person name="Jackson S."/>
            <person name="Wing R.A."/>
        </authorList>
    </citation>
    <scope>NUCLEOTIDE SEQUENCE</scope>
</reference>
<evidence type="ECO:0000256" key="2">
    <source>
        <dbReference type="ARBA" id="ARBA00022614"/>
    </source>
</evidence>
<dbReference type="PANTHER" id="PTHR36766">
    <property type="entry name" value="PLANT BROAD-SPECTRUM MILDEW RESISTANCE PROTEIN RPW8"/>
    <property type="match status" value="1"/>
</dbReference>
<protein>
    <submittedName>
        <fullName evidence="10">NBS-LRR disease resistance protein family-3</fullName>
    </submittedName>
</protein>
<sequence>MALTSCVAHATTEGRSWRSAGARASATPPRWGETGVPPVAEPDLHGSELAHRPRHPRTPEAIGGMIASAVIKETTQRLGFAIGGEIKLQWNFRRDLEGLKEDLESIEAVLEGLKEDLESIEAVLEDAESRSIKDKTVQLWLKRLKDTTRELSEMLEEFKDETTEPAARKSSVNIFCLPRIKPKVTMAHKMKEMRLKLKNITDIYHNFAFKQGSSSAEQQVLDKRETSSMEYEGFVVGRTEKKNFMLSCLSDNMKNTITMLPIYGIGGIGKTTTFAKIIFNDIQFNDYSKQKVDFEARPDKDRLKQVGREIALKCGGVALAAQALGYMLRSLTVNKWNTVKSSDIWNEFQFGR</sequence>
<evidence type="ECO:0000313" key="10">
    <source>
        <dbReference type="EMBL" id="ACS49639.1"/>
    </source>
</evidence>
<dbReference type="PANTHER" id="PTHR36766:SF73">
    <property type="entry name" value="NB-ARC DOMAIN-CONTAINING PROTEIN"/>
    <property type="match status" value="1"/>
</dbReference>
<proteinExistence type="inferred from homology"/>
<comment type="similarity">
    <text evidence="1">Belongs to the disease resistance NB-LRR family.</text>
</comment>
<dbReference type="AlphaFoldDB" id="E0CWA7"/>
<feature type="domain" description="Disease resistance N-terminal" evidence="9">
    <location>
        <begin position="110"/>
        <end position="166"/>
    </location>
</feature>
<evidence type="ECO:0000256" key="1">
    <source>
        <dbReference type="ARBA" id="ARBA00008894"/>
    </source>
</evidence>
<feature type="coiled-coil region" evidence="7">
    <location>
        <begin position="96"/>
        <end position="164"/>
    </location>
</feature>
<dbReference type="GO" id="GO:0006952">
    <property type="term" value="P:defense response"/>
    <property type="evidence" value="ECO:0007669"/>
    <property type="project" value="UniProtKB-KW"/>
</dbReference>
<dbReference type="SUPFAM" id="SSF52540">
    <property type="entry name" value="P-loop containing nucleoside triphosphate hydrolases"/>
    <property type="match status" value="1"/>
</dbReference>
<evidence type="ECO:0000256" key="6">
    <source>
        <dbReference type="ARBA" id="ARBA00022840"/>
    </source>
</evidence>
<dbReference type="InterPro" id="IPR041118">
    <property type="entry name" value="Rx_N"/>
</dbReference>
<organism evidence="10">
    <name type="scientific">Oryza coarctata</name>
    <name type="common">Wild rice</name>
    <name type="synonym">Porteresia coarctata</name>
    <dbReference type="NCBI Taxonomy" id="77588"/>
    <lineage>
        <taxon>Eukaryota</taxon>
        <taxon>Viridiplantae</taxon>
        <taxon>Streptophyta</taxon>
        <taxon>Embryophyta</taxon>
        <taxon>Tracheophyta</taxon>
        <taxon>Spermatophyta</taxon>
        <taxon>Magnoliopsida</taxon>
        <taxon>Liliopsida</taxon>
        <taxon>Poales</taxon>
        <taxon>Poaceae</taxon>
        <taxon>BOP clade</taxon>
        <taxon>Oryzoideae</taxon>
        <taxon>Oryzeae</taxon>
        <taxon>Oryzinae</taxon>
        <taxon>Oryza</taxon>
    </lineage>
</organism>
<dbReference type="Pfam" id="PF18052">
    <property type="entry name" value="Rx_N"/>
    <property type="match status" value="1"/>
</dbReference>
<feature type="compositionally biased region" description="Low complexity" evidence="8">
    <location>
        <begin position="17"/>
        <end position="26"/>
    </location>
</feature>
<feature type="compositionally biased region" description="Basic and acidic residues" evidence="8">
    <location>
        <begin position="42"/>
        <end position="51"/>
    </location>
</feature>
<keyword evidence="7" id="KW-0175">Coiled coil</keyword>
<evidence type="ECO:0000256" key="7">
    <source>
        <dbReference type="SAM" id="Coils"/>
    </source>
</evidence>
<keyword evidence="6" id="KW-0067">ATP-binding</keyword>
<dbReference type="EMBL" id="GQ203301">
    <property type="protein sequence ID" value="ACS49639.1"/>
    <property type="molecule type" value="Genomic_DNA"/>
</dbReference>
<keyword evidence="4" id="KW-0547">Nucleotide-binding</keyword>
<gene>
    <name evidence="10" type="ORF">OC_Ba202M20.7</name>
</gene>
<dbReference type="GO" id="GO:0005524">
    <property type="term" value="F:ATP binding"/>
    <property type="evidence" value="ECO:0007669"/>
    <property type="project" value="UniProtKB-KW"/>
</dbReference>
<keyword evidence="2" id="KW-0433">Leucine-rich repeat</keyword>
<evidence type="ECO:0000256" key="4">
    <source>
        <dbReference type="ARBA" id="ARBA00022741"/>
    </source>
</evidence>
<evidence type="ECO:0000256" key="8">
    <source>
        <dbReference type="SAM" id="MobiDB-lite"/>
    </source>
</evidence>
<feature type="region of interest" description="Disordered" evidence="8">
    <location>
        <begin position="14"/>
        <end position="59"/>
    </location>
</feature>
<accession>E0CWA7</accession>